<feature type="transmembrane region" description="Helical" evidence="1">
    <location>
        <begin position="12"/>
        <end position="33"/>
    </location>
</feature>
<name>A0AAC9WID8_9STAP</name>
<dbReference type="RefSeq" id="WP_085235893.1">
    <property type="nucleotide sequence ID" value="NZ_CP020773.1"/>
</dbReference>
<sequence>MLKKFCSKNGFTLPMLFVIVSAYFTFITFYFVIYSLKLQTIDALTDYYEAEIVRMMNKGESK</sequence>
<evidence type="ECO:0000313" key="3">
    <source>
        <dbReference type="Proteomes" id="UP000242864"/>
    </source>
</evidence>
<organism evidence="2 3">
    <name type="scientific">Staphylococcus lutrae</name>
    <dbReference type="NCBI Taxonomy" id="155085"/>
    <lineage>
        <taxon>Bacteria</taxon>
        <taxon>Bacillati</taxon>
        <taxon>Bacillota</taxon>
        <taxon>Bacilli</taxon>
        <taxon>Bacillales</taxon>
        <taxon>Staphylococcaceae</taxon>
        <taxon>Staphylococcus</taxon>
    </lineage>
</organism>
<dbReference type="Proteomes" id="UP000242864">
    <property type="component" value="Chromosome"/>
</dbReference>
<gene>
    <name evidence="2" type="ORF">B5P37_00020</name>
</gene>
<dbReference type="KEGG" id="slz:B5P37_00020"/>
<protein>
    <submittedName>
        <fullName evidence="2">Uncharacterized protein</fullName>
    </submittedName>
</protein>
<evidence type="ECO:0000256" key="1">
    <source>
        <dbReference type="SAM" id="Phobius"/>
    </source>
</evidence>
<dbReference type="EMBL" id="CP020773">
    <property type="protein sequence ID" value="ARJ49845.1"/>
    <property type="molecule type" value="Genomic_DNA"/>
</dbReference>
<proteinExistence type="predicted"/>
<reference evidence="2 3" key="1">
    <citation type="submission" date="2017-04" db="EMBL/GenBank/DDBJ databases">
        <authorList>
            <person name="Veseli I.A."/>
            <person name="Tang C."/>
            <person name="Pombert J.-F."/>
        </authorList>
    </citation>
    <scope>NUCLEOTIDE SEQUENCE [LARGE SCALE GENOMIC DNA]</scope>
    <source>
        <strain evidence="2 3">ATCC 700373</strain>
    </source>
</reference>
<keyword evidence="1" id="KW-0812">Transmembrane</keyword>
<keyword evidence="1" id="KW-0472">Membrane</keyword>
<accession>A0AAC9WID8</accession>
<dbReference type="AlphaFoldDB" id="A0AAC9WID8"/>
<keyword evidence="3" id="KW-1185">Reference proteome</keyword>
<evidence type="ECO:0000313" key="2">
    <source>
        <dbReference type="EMBL" id="ARJ49845.1"/>
    </source>
</evidence>
<keyword evidence="1" id="KW-1133">Transmembrane helix</keyword>